<keyword evidence="4" id="KW-1185">Reference proteome</keyword>
<evidence type="ECO:0000313" key="3">
    <source>
        <dbReference type="EnsemblPlants" id="AES64915"/>
    </source>
</evidence>
<dbReference type="Gramene" id="rna8782">
    <property type="protein sequence ID" value="RHN73012.1"/>
    <property type="gene ID" value="gene8782"/>
</dbReference>
<protein>
    <submittedName>
        <fullName evidence="1 3">Uncharacterized protein</fullName>
    </submittedName>
</protein>
<dbReference type="Proteomes" id="UP000002051">
    <property type="component" value="Chromosome 2"/>
</dbReference>
<dbReference type="EMBL" id="CM001218">
    <property type="protein sequence ID" value="AES64915.1"/>
    <property type="molecule type" value="Genomic_DNA"/>
</dbReference>
<reference evidence="1 4" key="2">
    <citation type="journal article" date="2014" name="BMC Genomics">
        <title>An improved genome release (version Mt4.0) for the model legume Medicago truncatula.</title>
        <authorList>
            <person name="Tang H."/>
            <person name="Krishnakumar V."/>
            <person name="Bidwell S."/>
            <person name="Rosen B."/>
            <person name="Chan A."/>
            <person name="Zhou S."/>
            <person name="Gentzbittel L."/>
            <person name="Childs K.L."/>
            <person name="Yandell M."/>
            <person name="Gundlach H."/>
            <person name="Mayer K.F."/>
            <person name="Schwartz D.C."/>
            <person name="Town C.D."/>
        </authorList>
    </citation>
    <scope>GENOME REANNOTATION</scope>
    <source>
        <strain evidence="3 4">cv. Jemalong A17</strain>
    </source>
</reference>
<dbReference type="EMBL" id="PSQE01000002">
    <property type="protein sequence ID" value="RHN73012.1"/>
    <property type="molecule type" value="Genomic_DNA"/>
</dbReference>
<evidence type="ECO:0000313" key="2">
    <source>
        <dbReference type="EMBL" id="RHN73012.1"/>
    </source>
</evidence>
<dbReference type="HOGENOM" id="CLU_1345022_0_0_1"/>
<gene>
    <name evidence="1" type="ordered locus">MTR_2g033110</name>
    <name evidence="2" type="ORF">MtrunA17_Chr2g0293901</name>
</gene>
<dbReference type="PaxDb" id="3880-AES64915"/>
<reference evidence="1 4" key="1">
    <citation type="journal article" date="2011" name="Nature">
        <title>The Medicago genome provides insight into the evolution of rhizobial symbioses.</title>
        <authorList>
            <person name="Young N.D."/>
            <person name="Debelle F."/>
            <person name="Oldroyd G.E."/>
            <person name="Geurts R."/>
            <person name="Cannon S.B."/>
            <person name="Udvardi M.K."/>
            <person name="Benedito V.A."/>
            <person name="Mayer K.F."/>
            <person name="Gouzy J."/>
            <person name="Schoof H."/>
            <person name="Van de Peer Y."/>
            <person name="Proost S."/>
            <person name="Cook D.R."/>
            <person name="Meyers B.C."/>
            <person name="Spannagl M."/>
            <person name="Cheung F."/>
            <person name="De Mita S."/>
            <person name="Krishnakumar V."/>
            <person name="Gundlach H."/>
            <person name="Zhou S."/>
            <person name="Mudge J."/>
            <person name="Bharti A.K."/>
            <person name="Murray J.D."/>
            <person name="Naoumkina M.A."/>
            <person name="Rosen B."/>
            <person name="Silverstein K.A."/>
            <person name="Tang H."/>
            <person name="Rombauts S."/>
            <person name="Zhao P.X."/>
            <person name="Zhou P."/>
            <person name="Barbe V."/>
            <person name="Bardou P."/>
            <person name="Bechner M."/>
            <person name="Bellec A."/>
            <person name="Berger A."/>
            <person name="Berges H."/>
            <person name="Bidwell S."/>
            <person name="Bisseling T."/>
            <person name="Choisne N."/>
            <person name="Couloux A."/>
            <person name="Denny R."/>
            <person name="Deshpande S."/>
            <person name="Dai X."/>
            <person name="Doyle J.J."/>
            <person name="Dudez A.M."/>
            <person name="Farmer A.D."/>
            <person name="Fouteau S."/>
            <person name="Franken C."/>
            <person name="Gibelin C."/>
            <person name="Gish J."/>
            <person name="Goldstein S."/>
            <person name="Gonzalez A.J."/>
            <person name="Green P.J."/>
            <person name="Hallab A."/>
            <person name="Hartog M."/>
            <person name="Hua A."/>
            <person name="Humphray S.J."/>
            <person name="Jeong D.H."/>
            <person name="Jing Y."/>
            <person name="Jocker A."/>
            <person name="Kenton S.M."/>
            <person name="Kim D.J."/>
            <person name="Klee K."/>
            <person name="Lai H."/>
            <person name="Lang C."/>
            <person name="Lin S."/>
            <person name="Macmil S.L."/>
            <person name="Magdelenat G."/>
            <person name="Matthews L."/>
            <person name="McCorrison J."/>
            <person name="Monaghan E.L."/>
            <person name="Mun J.H."/>
            <person name="Najar F.Z."/>
            <person name="Nicholson C."/>
            <person name="Noirot C."/>
            <person name="O'Bleness M."/>
            <person name="Paule C.R."/>
            <person name="Poulain J."/>
            <person name="Prion F."/>
            <person name="Qin B."/>
            <person name="Qu C."/>
            <person name="Retzel E.F."/>
            <person name="Riddle C."/>
            <person name="Sallet E."/>
            <person name="Samain S."/>
            <person name="Samson N."/>
            <person name="Sanders I."/>
            <person name="Saurat O."/>
            <person name="Scarpelli C."/>
            <person name="Schiex T."/>
            <person name="Segurens B."/>
            <person name="Severin A.J."/>
            <person name="Sherrier D.J."/>
            <person name="Shi R."/>
            <person name="Sims S."/>
            <person name="Singer S.R."/>
            <person name="Sinharoy S."/>
            <person name="Sterck L."/>
            <person name="Viollet A."/>
            <person name="Wang B.B."/>
            <person name="Wang K."/>
            <person name="Wang M."/>
            <person name="Wang X."/>
            <person name="Warfsmann J."/>
            <person name="Weissenbach J."/>
            <person name="White D.D."/>
            <person name="White J.D."/>
            <person name="Wiley G.B."/>
            <person name="Wincker P."/>
            <person name="Xing Y."/>
            <person name="Yang L."/>
            <person name="Yao Z."/>
            <person name="Ying F."/>
            <person name="Zhai J."/>
            <person name="Zhou L."/>
            <person name="Zuber A."/>
            <person name="Denarie J."/>
            <person name="Dixon R.A."/>
            <person name="May G.D."/>
            <person name="Schwartz D.C."/>
            <person name="Rogers J."/>
            <person name="Quetier F."/>
            <person name="Town C.D."/>
            <person name="Roe B.A."/>
        </authorList>
    </citation>
    <scope>NUCLEOTIDE SEQUENCE [LARGE SCALE GENOMIC DNA]</scope>
    <source>
        <strain evidence="1">A17</strain>
        <strain evidence="3 4">cv. Jemalong A17</strain>
    </source>
</reference>
<sequence length="204" mass="22493">MGNDDWDLFTIVRNCNTTTFTTPATISENLTPPQILTTTTISNIISPQSIISSCHDGFTFIQENNAFSFAPLKPNDFIELDKLMINFNPTTIIPNPASTSIPKIITITISSPTTTTTVTHITNNINTSVDTPNQNSTFFHFPKLIEQQQMQSNEFTEVENVMLKFNPTTAIHIPTITTLTTPTIINPITTTTTFANPTTTIIAP</sequence>
<dbReference type="Proteomes" id="UP000265566">
    <property type="component" value="Chromosome 2"/>
</dbReference>
<reference evidence="2" key="4">
    <citation type="journal article" date="2018" name="Nat. Plants">
        <title>Whole-genome landscape of Medicago truncatula symbiotic genes.</title>
        <authorList>
            <person name="Pecrix Y."/>
            <person name="Gamas P."/>
            <person name="Carrere S."/>
        </authorList>
    </citation>
    <scope>NUCLEOTIDE SEQUENCE</scope>
    <source>
        <tissue evidence="2">Leaves</tissue>
    </source>
</reference>
<reference evidence="3" key="3">
    <citation type="submission" date="2015-04" db="UniProtKB">
        <authorList>
            <consortium name="EnsemblPlants"/>
        </authorList>
    </citation>
    <scope>IDENTIFICATION</scope>
    <source>
        <strain evidence="3">cv. Jemalong A17</strain>
    </source>
</reference>
<evidence type="ECO:0000313" key="1">
    <source>
        <dbReference type="EMBL" id="AES64915.1"/>
    </source>
</evidence>
<dbReference type="AlphaFoldDB" id="G7IL30"/>
<evidence type="ECO:0000313" key="4">
    <source>
        <dbReference type="Proteomes" id="UP000002051"/>
    </source>
</evidence>
<dbReference type="EnsemblPlants" id="AES64915">
    <property type="protein sequence ID" value="AES64915"/>
    <property type="gene ID" value="MTR_2g033110"/>
</dbReference>
<organism evidence="1 4">
    <name type="scientific">Medicago truncatula</name>
    <name type="common">Barrel medic</name>
    <name type="synonym">Medicago tribuloides</name>
    <dbReference type="NCBI Taxonomy" id="3880"/>
    <lineage>
        <taxon>Eukaryota</taxon>
        <taxon>Viridiplantae</taxon>
        <taxon>Streptophyta</taxon>
        <taxon>Embryophyta</taxon>
        <taxon>Tracheophyta</taxon>
        <taxon>Spermatophyta</taxon>
        <taxon>Magnoliopsida</taxon>
        <taxon>eudicotyledons</taxon>
        <taxon>Gunneridae</taxon>
        <taxon>Pentapetalae</taxon>
        <taxon>rosids</taxon>
        <taxon>fabids</taxon>
        <taxon>Fabales</taxon>
        <taxon>Fabaceae</taxon>
        <taxon>Papilionoideae</taxon>
        <taxon>50 kb inversion clade</taxon>
        <taxon>NPAAA clade</taxon>
        <taxon>Hologalegina</taxon>
        <taxon>IRL clade</taxon>
        <taxon>Trifolieae</taxon>
        <taxon>Medicago</taxon>
    </lineage>
</organism>
<name>G7IL30_MEDTR</name>
<accession>G7IL30</accession>
<proteinExistence type="predicted"/>